<proteinExistence type="inferred from homology"/>
<reference evidence="8" key="2">
    <citation type="submission" date="2021-09" db="EMBL/GenBank/DDBJ databases">
        <authorList>
            <person name="Gilroy R."/>
        </authorList>
    </citation>
    <scope>NUCLEOTIDE SEQUENCE</scope>
    <source>
        <strain evidence="8">CHK165-8395</strain>
    </source>
</reference>
<evidence type="ECO:0000313" key="9">
    <source>
        <dbReference type="Proteomes" id="UP000718012"/>
    </source>
</evidence>
<evidence type="ECO:0000313" key="8">
    <source>
        <dbReference type="EMBL" id="HJF08994.1"/>
    </source>
</evidence>
<sequence length="602" mass="67995">MKKYIFTALVLTMGLTSCDGLLDLTPKSEISQNDYFKTESDLQLFSNSFYNNLLDKSPFDDQSDLYVQQNLSDEMLGGNNRTVPASGGGWTWTDLRKMNTLLAYVNQCSDENAVVKYTALTRFFRAFFYFEKVKRFGDVPWYDVELGSADEALYKPRDSRELVMTKMIEDIDYAIDNLPTREEESSSPYRVNRWAALALKAQFCLYEGTYRKYHDLKLEGNDYTYYLDLAAKAAGEIINDGPYKLYSTGHPESDYLNLFAAEDANPDEYILAIKFDYSLAIHHNANGHTLVPTQGRPGLTRKMVNMYLMKDGSRFTDQPGWQEMSFLEETKDRDPRLAQSIRTPGYTRIGETTVLPPDLSVTVTGYQPIKFVQEPTASGGQVDRNDRNTNDLPVYRYAEVLLNYAEAKAELGTLTQEDLDISVNLLRDRVGMNDAHLNMAAANANPDRYLSAKETGYPNVSGSNKGVILEIRRERAVELNQEGFRFDDLVRWKAGVCIDQDIYGMYFAGAGEYDLSGDGNPDVILYNKGTAKPEAGSGVLVYEIGKDILLTGSNSGYVYSHKNIVRNGFNEERDYLYPIPINERSLNPNLTQNPGWSDGLGF</sequence>
<dbReference type="Proteomes" id="UP000718012">
    <property type="component" value="Unassembled WGS sequence"/>
</dbReference>
<gene>
    <name evidence="8" type="ORF">K8U81_12565</name>
</gene>
<evidence type="ECO:0000256" key="2">
    <source>
        <dbReference type="ARBA" id="ARBA00006275"/>
    </source>
</evidence>
<evidence type="ECO:0000259" key="6">
    <source>
        <dbReference type="Pfam" id="PF07980"/>
    </source>
</evidence>
<keyword evidence="4" id="KW-0472">Membrane</keyword>
<dbReference type="Gene3D" id="1.25.40.390">
    <property type="match status" value="1"/>
</dbReference>
<organism evidence="8 9">
    <name type="scientific">Phocaeicola coprocola</name>
    <dbReference type="NCBI Taxonomy" id="310298"/>
    <lineage>
        <taxon>Bacteria</taxon>
        <taxon>Pseudomonadati</taxon>
        <taxon>Bacteroidota</taxon>
        <taxon>Bacteroidia</taxon>
        <taxon>Bacteroidales</taxon>
        <taxon>Bacteroidaceae</taxon>
        <taxon>Phocaeicola</taxon>
    </lineage>
</organism>
<name>A0A921K4C4_9BACT</name>
<dbReference type="AlphaFoldDB" id="A0A921K4C4"/>
<dbReference type="GO" id="GO:0009279">
    <property type="term" value="C:cell outer membrane"/>
    <property type="evidence" value="ECO:0007669"/>
    <property type="project" value="UniProtKB-SubCell"/>
</dbReference>
<reference evidence="8" key="1">
    <citation type="journal article" date="2021" name="PeerJ">
        <title>Extensive microbial diversity within the chicken gut microbiome revealed by metagenomics and culture.</title>
        <authorList>
            <person name="Gilroy R."/>
            <person name="Ravi A."/>
            <person name="Getino M."/>
            <person name="Pursley I."/>
            <person name="Horton D.L."/>
            <person name="Alikhan N.F."/>
            <person name="Baker D."/>
            <person name="Gharbi K."/>
            <person name="Hall N."/>
            <person name="Watson M."/>
            <person name="Adriaenssens E.M."/>
            <person name="Foster-Nyarko E."/>
            <person name="Jarju S."/>
            <person name="Secka A."/>
            <person name="Antonio M."/>
            <person name="Oren A."/>
            <person name="Chaudhuri R.R."/>
            <person name="La Ragione R."/>
            <person name="Hildebrand F."/>
            <person name="Pallen M.J."/>
        </authorList>
    </citation>
    <scope>NUCLEOTIDE SEQUENCE</scope>
    <source>
        <strain evidence="8">CHK165-8395</strain>
    </source>
</reference>
<comment type="similarity">
    <text evidence="2">Belongs to the SusD family.</text>
</comment>
<feature type="domain" description="SusD-like N-terminal" evidence="7">
    <location>
        <begin position="94"/>
        <end position="205"/>
    </location>
</feature>
<evidence type="ECO:0000256" key="1">
    <source>
        <dbReference type="ARBA" id="ARBA00004442"/>
    </source>
</evidence>
<evidence type="ECO:0000259" key="7">
    <source>
        <dbReference type="Pfam" id="PF14322"/>
    </source>
</evidence>
<keyword evidence="3" id="KW-0732">Signal</keyword>
<evidence type="ECO:0000256" key="3">
    <source>
        <dbReference type="ARBA" id="ARBA00022729"/>
    </source>
</evidence>
<comment type="caution">
    <text evidence="8">The sequence shown here is derived from an EMBL/GenBank/DDBJ whole genome shotgun (WGS) entry which is preliminary data.</text>
</comment>
<dbReference type="EMBL" id="DYXD01000266">
    <property type="protein sequence ID" value="HJF08994.1"/>
    <property type="molecule type" value="Genomic_DNA"/>
</dbReference>
<keyword evidence="5" id="KW-0998">Cell outer membrane</keyword>
<dbReference type="Pfam" id="PF07980">
    <property type="entry name" value="SusD_RagB"/>
    <property type="match status" value="1"/>
</dbReference>
<dbReference type="InterPro" id="IPR011990">
    <property type="entry name" value="TPR-like_helical_dom_sf"/>
</dbReference>
<dbReference type="SUPFAM" id="SSF48452">
    <property type="entry name" value="TPR-like"/>
    <property type="match status" value="1"/>
</dbReference>
<dbReference type="InterPro" id="IPR012944">
    <property type="entry name" value="SusD_RagB_dom"/>
</dbReference>
<dbReference type="Pfam" id="PF14322">
    <property type="entry name" value="SusD-like_3"/>
    <property type="match status" value="1"/>
</dbReference>
<feature type="domain" description="RagB/SusD" evidence="6">
    <location>
        <begin position="298"/>
        <end position="596"/>
    </location>
</feature>
<evidence type="ECO:0000256" key="4">
    <source>
        <dbReference type="ARBA" id="ARBA00023136"/>
    </source>
</evidence>
<protein>
    <submittedName>
        <fullName evidence="8">RagB/SusD family nutrient uptake outer membrane protein</fullName>
    </submittedName>
</protein>
<dbReference type="InterPro" id="IPR033985">
    <property type="entry name" value="SusD-like_N"/>
</dbReference>
<evidence type="ECO:0000256" key="5">
    <source>
        <dbReference type="ARBA" id="ARBA00023237"/>
    </source>
</evidence>
<comment type="subcellular location">
    <subcellularLocation>
        <location evidence="1">Cell outer membrane</location>
    </subcellularLocation>
</comment>
<dbReference type="PROSITE" id="PS51257">
    <property type="entry name" value="PROKAR_LIPOPROTEIN"/>
    <property type="match status" value="1"/>
</dbReference>
<accession>A0A921K4C4</accession>